<sequence>MRSQKKKSMISLKMTNLINDMSENDKFDKSPSPGGLSGPCTSSVKISLVLASSNTWASLDAIGFSPSSMAKLYRRRLCVKSYFGSPFALQGNVTKAHHLPIRSTIIPLCTSLQHLVIQAFSKTVFSCFQNPLIGLFNVDFDFIVFFRMKVRRLQVKLLFSAISILYYVLLFLAFQLTVEFLSDCNRSLGF</sequence>
<gene>
    <name evidence="2" type="ORF">HID58_086809</name>
</gene>
<reference evidence="2 3" key="1">
    <citation type="submission" date="2021-05" db="EMBL/GenBank/DDBJ databases">
        <title>Genome Assembly of Synthetic Allotetraploid Brassica napus Reveals Homoeologous Exchanges between Subgenomes.</title>
        <authorList>
            <person name="Davis J.T."/>
        </authorList>
    </citation>
    <scope>NUCLEOTIDE SEQUENCE [LARGE SCALE GENOMIC DNA]</scope>
    <source>
        <strain evidence="3">cv. Da-Ae</strain>
        <tissue evidence="2">Seedling</tissue>
    </source>
</reference>
<organism evidence="2 3">
    <name type="scientific">Brassica napus</name>
    <name type="common">Rape</name>
    <dbReference type="NCBI Taxonomy" id="3708"/>
    <lineage>
        <taxon>Eukaryota</taxon>
        <taxon>Viridiplantae</taxon>
        <taxon>Streptophyta</taxon>
        <taxon>Embryophyta</taxon>
        <taxon>Tracheophyta</taxon>
        <taxon>Spermatophyta</taxon>
        <taxon>Magnoliopsida</taxon>
        <taxon>eudicotyledons</taxon>
        <taxon>Gunneridae</taxon>
        <taxon>Pentapetalae</taxon>
        <taxon>rosids</taxon>
        <taxon>malvids</taxon>
        <taxon>Brassicales</taxon>
        <taxon>Brassicaceae</taxon>
        <taxon>Brassiceae</taxon>
        <taxon>Brassica</taxon>
    </lineage>
</organism>
<protein>
    <recommendedName>
        <fullName evidence="4">Transmembrane protein</fullName>
    </recommendedName>
</protein>
<comment type="caution">
    <text evidence="2">The sequence shown here is derived from an EMBL/GenBank/DDBJ whole genome shotgun (WGS) entry which is preliminary data.</text>
</comment>
<feature type="transmembrane region" description="Helical" evidence="1">
    <location>
        <begin position="157"/>
        <end position="178"/>
    </location>
</feature>
<keyword evidence="3" id="KW-1185">Reference proteome</keyword>
<keyword evidence="1" id="KW-0812">Transmembrane</keyword>
<proteinExistence type="predicted"/>
<evidence type="ECO:0000256" key="1">
    <source>
        <dbReference type="SAM" id="Phobius"/>
    </source>
</evidence>
<evidence type="ECO:0000313" key="3">
    <source>
        <dbReference type="Proteomes" id="UP000824890"/>
    </source>
</evidence>
<accession>A0ABQ7XRI6</accession>
<evidence type="ECO:0008006" key="4">
    <source>
        <dbReference type="Google" id="ProtNLM"/>
    </source>
</evidence>
<dbReference type="Proteomes" id="UP000824890">
    <property type="component" value="Unassembled WGS sequence"/>
</dbReference>
<keyword evidence="1" id="KW-0472">Membrane</keyword>
<dbReference type="EMBL" id="JAGKQM010000019">
    <property type="protein sequence ID" value="KAH0858548.1"/>
    <property type="molecule type" value="Genomic_DNA"/>
</dbReference>
<evidence type="ECO:0000313" key="2">
    <source>
        <dbReference type="EMBL" id="KAH0858548.1"/>
    </source>
</evidence>
<keyword evidence="1" id="KW-1133">Transmembrane helix</keyword>
<name>A0ABQ7XRI6_BRANA</name>